<name>A0A316G1G5_9GAMM</name>
<gene>
    <name evidence="2" type="ORF">C8D97_101311</name>
</gene>
<keyword evidence="3" id="KW-1185">Reference proteome</keyword>
<dbReference type="Gene3D" id="3.30.70.1630">
    <property type="match status" value="1"/>
</dbReference>
<dbReference type="Proteomes" id="UP000245790">
    <property type="component" value="Unassembled WGS sequence"/>
</dbReference>
<dbReference type="GO" id="GO:0016226">
    <property type="term" value="P:iron-sulfur cluster assembly"/>
    <property type="evidence" value="ECO:0007669"/>
    <property type="project" value="TreeGrafter"/>
</dbReference>
<protein>
    <recommendedName>
        <fullName evidence="1">GCVT N-terminal domain-containing protein</fullName>
    </recommendedName>
</protein>
<evidence type="ECO:0000259" key="1">
    <source>
        <dbReference type="Pfam" id="PF01571"/>
    </source>
</evidence>
<dbReference type="InterPro" id="IPR006222">
    <property type="entry name" value="GCVT_N"/>
</dbReference>
<dbReference type="NCBIfam" id="TIGR03317">
    <property type="entry name" value="ygfZ_signature"/>
    <property type="match status" value="1"/>
</dbReference>
<sequence>MKQQWLDQVKQRLNTAKDNATHSAEHNSSTLYDLSNYGVIRLSGDGCRDFLQGQITADIKKLSANKALFTAVCNPQGRIYSLFLLIEHSKDELLCLLPASLVSSTVERLKKFAVFYKADISDVSAQWAITGTHLSQTDRDKFTVSQSDNAITVQIDDQRSIQLCSPETALSQWQEETSEVKNYELWLQQDIEQGLPRLYPETIETFLPHNLNLIEMGAVSFDKGCYTGQEVVARMHYKGKLKSHMRILTGESQQAPAPGSPLYGDEKKMGDVICAVSNEMGISVLALCKDKMENATKIQCDPKNLPILKLTT</sequence>
<dbReference type="PIRSF" id="PIRSF006487">
    <property type="entry name" value="GcvT"/>
    <property type="match status" value="1"/>
</dbReference>
<dbReference type="PANTHER" id="PTHR22602">
    <property type="entry name" value="TRANSFERASE CAF17, MITOCHONDRIAL-RELATED"/>
    <property type="match status" value="1"/>
</dbReference>
<dbReference type="OrthoDB" id="9796287at2"/>
<dbReference type="AlphaFoldDB" id="A0A316G1G5"/>
<proteinExistence type="predicted"/>
<comment type="caution">
    <text evidence="2">The sequence shown here is derived from an EMBL/GenBank/DDBJ whole genome shotgun (WGS) entry which is preliminary data.</text>
</comment>
<dbReference type="Gene3D" id="3.30.70.1400">
    <property type="entry name" value="Aminomethyltransferase beta-barrel domains"/>
    <property type="match status" value="1"/>
</dbReference>
<dbReference type="InterPro" id="IPR045179">
    <property type="entry name" value="YgfZ/GcvT"/>
</dbReference>
<evidence type="ECO:0000313" key="2">
    <source>
        <dbReference type="EMBL" id="PWK54463.1"/>
    </source>
</evidence>
<dbReference type="SUPFAM" id="SSF103025">
    <property type="entry name" value="Folate-binding domain"/>
    <property type="match status" value="1"/>
</dbReference>
<dbReference type="PANTHER" id="PTHR22602:SF0">
    <property type="entry name" value="TRANSFERASE CAF17, MITOCHONDRIAL-RELATED"/>
    <property type="match status" value="1"/>
</dbReference>
<dbReference type="InterPro" id="IPR017703">
    <property type="entry name" value="YgfZ/GCV_T_CS"/>
</dbReference>
<dbReference type="Pfam" id="PF01571">
    <property type="entry name" value="GCV_T"/>
    <property type="match status" value="1"/>
</dbReference>
<dbReference type="EMBL" id="QGGU01000001">
    <property type="protein sequence ID" value="PWK54463.1"/>
    <property type="molecule type" value="Genomic_DNA"/>
</dbReference>
<evidence type="ECO:0000313" key="3">
    <source>
        <dbReference type="Proteomes" id="UP000245790"/>
    </source>
</evidence>
<dbReference type="Gene3D" id="2.40.30.160">
    <property type="match status" value="1"/>
</dbReference>
<feature type="domain" description="GCVT N-terminal" evidence="1">
    <location>
        <begin position="19"/>
        <end position="129"/>
    </location>
</feature>
<organism evidence="2 3">
    <name type="scientific">Pleionea mediterranea</name>
    <dbReference type="NCBI Taxonomy" id="523701"/>
    <lineage>
        <taxon>Bacteria</taxon>
        <taxon>Pseudomonadati</taxon>
        <taxon>Pseudomonadota</taxon>
        <taxon>Gammaproteobacteria</taxon>
        <taxon>Oceanospirillales</taxon>
        <taxon>Pleioneaceae</taxon>
        <taxon>Pleionea</taxon>
    </lineage>
</organism>
<dbReference type="RefSeq" id="WP_109761578.1">
    <property type="nucleotide sequence ID" value="NZ_QGGU01000001.1"/>
</dbReference>
<accession>A0A316G1G5</accession>
<reference evidence="2 3" key="1">
    <citation type="submission" date="2018-05" db="EMBL/GenBank/DDBJ databases">
        <title>Genomic Encyclopedia of Type Strains, Phase IV (KMG-IV): sequencing the most valuable type-strain genomes for metagenomic binning, comparative biology and taxonomic classification.</title>
        <authorList>
            <person name="Goeker M."/>
        </authorList>
    </citation>
    <scope>NUCLEOTIDE SEQUENCE [LARGE SCALE GENOMIC DNA]</scope>
    <source>
        <strain evidence="2 3">DSM 25350</strain>
    </source>
</reference>